<dbReference type="SUPFAM" id="SSF55073">
    <property type="entry name" value="Nucleotide cyclase"/>
    <property type="match status" value="1"/>
</dbReference>
<dbReference type="InterPro" id="IPR052163">
    <property type="entry name" value="DGC-Regulatory_Protein"/>
</dbReference>
<dbReference type="Gene3D" id="3.30.70.270">
    <property type="match status" value="1"/>
</dbReference>
<feature type="transmembrane region" description="Helical" evidence="1">
    <location>
        <begin position="89"/>
        <end position="108"/>
    </location>
</feature>
<keyword evidence="1" id="KW-0812">Transmembrane</keyword>
<dbReference type="InterPro" id="IPR029787">
    <property type="entry name" value="Nucleotide_cyclase"/>
</dbReference>
<dbReference type="SMART" id="SM00267">
    <property type="entry name" value="GGDEF"/>
    <property type="match status" value="1"/>
</dbReference>
<organism evidence="3 4">
    <name type="scientific">Methylobacterium adhaesivum</name>
    <dbReference type="NCBI Taxonomy" id="333297"/>
    <lineage>
        <taxon>Bacteria</taxon>
        <taxon>Pseudomonadati</taxon>
        <taxon>Pseudomonadota</taxon>
        <taxon>Alphaproteobacteria</taxon>
        <taxon>Hyphomicrobiales</taxon>
        <taxon>Methylobacteriaceae</taxon>
        <taxon>Methylobacterium</taxon>
    </lineage>
</organism>
<keyword evidence="1" id="KW-1133">Transmembrane helix</keyword>
<feature type="transmembrane region" description="Helical" evidence="1">
    <location>
        <begin position="36"/>
        <end position="57"/>
    </location>
</feature>
<feature type="transmembrane region" description="Helical" evidence="1">
    <location>
        <begin position="114"/>
        <end position="135"/>
    </location>
</feature>
<reference evidence="4" key="1">
    <citation type="journal article" date="2019" name="Int. J. Syst. Evol. Microbiol.">
        <title>The Global Catalogue of Microorganisms (GCM) 10K type strain sequencing project: providing services to taxonomists for standard genome sequencing and annotation.</title>
        <authorList>
            <consortium name="The Broad Institute Genomics Platform"/>
            <consortium name="The Broad Institute Genome Sequencing Center for Infectious Disease"/>
            <person name="Wu L."/>
            <person name="Ma J."/>
        </authorList>
    </citation>
    <scope>NUCLEOTIDE SEQUENCE [LARGE SCALE GENOMIC DNA]</scope>
    <source>
        <strain evidence="4">CECT 7069</strain>
    </source>
</reference>
<evidence type="ECO:0000259" key="2">
    <source>
        <dbReference type="PROSITE" id="PS50887"/>
    </source>
</evidence>
<keyword evidence="1" id="KW-0472">Membrane</keyword>
<evidence type="ECO:0000256" key="1">
    <source>
        <dbReference type="SAM" id="Phobius"/>
    </source>
</evidence>
<dbReference type="EC" id="2.7.7.65" evidence="3"/>
<name>A0ABT8BFA1_9HYPH</name>
<dbReference type="PANTHER" id="PTHR46663">
    <property type="entry name" value="DIGUANYLATE CYCLASE DGCT-RELATED"/>
    <property type="match status" value="1"/>
</dbReference>
<proteinExistence type="predicted"/>
<evidence type="ECO:0000313" key="4">
    <source>
        <dbReference type="Proteomes" id="UP001224644"/>
    </source>
</evidence>
<evidence type="ECO:0000313" key="3">
    <source>
        <dbReference type="EMBL" id="MDN3590504.1"/>
    </source>
</evidence>
<feature type="transmembrane region" description="Helical" evidence="1">
    <location>
        <begin position="6"/>
        <end position="24"/>
    </location>
</feature>
<dbReference type="PANTHER" id="PTHR46663:SF2">
    <property type="entry name" value="GGDEF DOMAIN-CONTAINING PROTEIN"/>
    <property type="match status" value="1"/>
</dbReference>
<feature type="transmembrane region" description="Helical" evidence="1">
    <location>
        <begin position="63"/>
        <end position="82"/>
    </location>
</feature>
<dbReference type="PROSITE" id="PS50887">
    <property type="entry name" value="GGDEF"/>
    <property type="match status" value="1"/>
</dbReference>
<dbReference type="Proteomes" id="UP001224644">
    <property type="component" value="Unassembled WGS sequence"/>
</dbReference>
<gene>
    <name evidence="3" type="ORF">QWZ12_07740</name>
</gene>
<dbReference type="NCBIfam" id="TIGR00254">
    <property type="entry name" value="GGDEF"/>
    <property type="match status" value="1"/>
</dbReference>
<sequence length="310" mass="32586">MPFLLWCAAECSLCVARLAVLMIAQRAASERRATPTDLYILLGLAWAATVGYGTFISLVGGDWVVAALSCLSAAAMVGGISFRNFGAPRFAGAMIVLALGPCCAAAPFTGEPIFFITFLQIPFYLAAMSAAGFRLNKLLVATMRAERENAFRAHHDSLTGLMNRAGLAAAMEARPENRMALFYLDLDGFKAVNDTYGHAAGDTLLQGVADRLRNGVGRPASIARLGGDEFVILTDAAEHPALLAFAERVAAQISVPYVLRFDQTAVIGVSIGLALEPQHGSDLASLLSAADAALYEAKAAGKARCIVASA</sequence>
<feature type="domain" description="GGDEF" evidence="2">
    <location>
        <begin position="177"/>
        <end position="310"/>
    </location>
</feature>
<dbReference type="RefSeq" id="WP_290346109.1">
    <property type="nucleotide sequence ID" value="NZ_JAUFPX010000005.1"/>
</dbReference>
<keyword evidence="4" id="KW-1185">Reference proteome</keyword>
<dbReference type="InterPro" id="IPR043128">
    <property type="entry name" value="Rev_trsase/Diguanyl_cyclase"/>
</dbReference>
<keyword evidence="3" id="KW-0808">Transferase</keyword>
<dbReference type="EMBL" id="JAUFPX010000005">
    <property type="protein sequence ID" value="MDN3590504.1"/>
    <property type="molecule type" value="Genomic_DNA"/>
</dbReference>
<dbReference type="InterPro" id="IPR000160">
    <property type="entry name" value="GGDEF_dom"/>
</dbReference>
<dbReference type="Pfam" id="PF00990">
    <property type="entry name" value="GGDEF"/>
    <property type="match status" value="1"/>
</dbReference>
<accession>A0ABT8BFA1</accession>
<comment type="caution">
    <text evidence="3">The sequence shown here is derived from an EMBL/GenBank/DDBJ whole genome shotgun (WGS) entry which is preliminary data.</text>
</comment>
<keyword evidence="3" id="KW-0548">Nucleotidyltransferase</keyword>
<protein>
    <submittedName>
        <fullName evidence="3">GGDEF domain-containing protein</fullName>
        <ecNumber evidence="3">2.7.7.65</ecNumber>
    </submittedName>
</protein>
<dbReference type="CDD" id="cd01949">
    <property type="entry name" value="GGDEF"/>
    <property type="match status" value="1"/>
</dbReference>
<dbReference type="GO" id="GO:0052621">
    <property type="term" value="F:diguanylate cyclase activity"/>
    <property type="evidence" value="ECO:0007669"/>
    <property type="project" value="UniProtKB-EC"/>
</dbReference>